<feature type="coiled-coil region" evidence="15">
    <location>
        <begin position="368"/>
        <end position="406"/>
    </location>
</feature>
<dbReference type="PANTHER" id="PTHR30560:SF3">
    <property type="entry name" value="TRIGGER FACTOR-LIKE PROTEIN TIG, CHLOROPLASTIC"/>
    <property type="match status" value="1"/>
</dbReference>
<evidence type="ECO:0000256" key="1">
    <source>
        <dbReference type="ARBA" id="ARBA00000971"/>
    </source>
</evidence>
<feature type="region of interest" description="Disordered" evidence="16">
    <location>
        <begin position="427"/>
        <end position="447"/>
    </location>
</feature>
<evidence type="ECO:0000256" key="6">
    <source>
        <dbReference type="ARBA" id="ARBA00023110"/>
    </source>
</evidence>
<dbReference type="InterPro" id="IPR005215">
    <property type="entry name" value="Trig_fac"/>
</dbReference>
<keyword evidence="15" id="KW-0175">Coiled coil</keyword>
<evidence type="ECO:0000256" key="11">
    <source>
        <dbReference type="ARBA" id="ARBA00029986"/>
    </source>
</evidence>
<comment type="subcellular location">
    <subcellularLocation>
        <location evidence="12">Cytoplasm</location>
    </subcellularLocation>
    <text evidence="12">About half TF is bound to the ribosome near the polypeptide exit tunnel while the other half is free in the cytoplasm.</text>
</comment>
<comment type="function">
    <text evidence="10 12">Involved in protein export. Acts as a chaperone by maintaining the newly synthesized protein in an open conformation. Functions as a peptidyl-prolyl cis-trans isomerase.</text>
</comment>
<dbReference type="KEGG" id="eha:Ethha_2532"/>
<dbReference type="STRING" id="663278.Ethha_2532"/>
<feature type="domain" description="PPIase FKBP-type" evidence="17">
    <location>
        <begin position="163"/>
        <end position="243"/>
    </location>
</feature>
<dbReference type="InterPro" id="IPR046357">
    <property type="entry name" value="PPIase_dom_sf"/>
</dbReference>
<dbReference type="GO" id="GO:0015031">
    <property type="term" value="P:protein transport"/>
    <property type="evidence" value="ECO:0007669"/>
    <property type="project" value="UniProtKB-UniRule"/>
</dbReference>
<dbReference type="Pfam" id="PF00254">
    <property type="entry name" value="FKBP_C"/>
    <property type="match status" value="1"/>
</dbReference>
<keyword evidence="6 12" id="KW-0697">Rotamase</keyword>
<dbReference type="GO" id="GO:0043022">
    <property type="term" value="F:ribosome binding"/>
    <property type="evidence" value="ECO:0007669"/>
    <property type="project" value="TreeGrafter"/>
</dbReference>
<keyword evidence="7 12" id="KW-0143">Chaperone</keyword>
<evidence type="ECO:0000313" key="18">
    <source>
        <dbReference type="EMBL" id="ADU28025.1"/>
    </source>
</evidence>
<sequence length="447" mass="50695">MSLTNSNKVATNQYELEIAVEKDTFQEAVQKAYRKNVAKMNVPGFRKGHAPRSVIEKLYGEGVFYEDAINALYPLAYDEAVKEAGLEPVDRADIKIDKVDGEGFTFKATVTVKPEAEIGAYKGLKATKYIEKATDADVENELNRVRERNARVITLEDRAAEKGDIANINFEGFVDGVPFEGGKAVGQDLELGSGQFIPGFEDQIVGHTTGEEFDVNVTFPEKYQAEELAGKPAVFKVKLNEIKKRELPELDDEFAKDVSEFDTLEAYKDDVRKHIQEHKDEHAQNDAEEELLDQVVEGLKAEIPDVMFERSIDSYVQDFDYRLQSQGLNLQTYLQYAGMEMEKFRQTFREQAEHQVKLRLALEKIGQMENLTVTDEDIEAEYSRLAEEYKAEVERIKAAIDRESITGDIKINRAIDLVKNSAEITEVEGVNPKHQHHDHDHDHAEEA</sequence>
<keyword evidence="5 12" id="KW-0132">Cell division</keyword>
<comment type="domain">
    <text evidence="12">Consists of 3 domains; the N-terminus binds the ribosome, the middle domain has PPIase activity, while the C-terminus has intrinsic chaperone activity on its own.</text>
</comment>
<dbReference type="SUPFAM" id="SSF109998">
    <property type="entry name" value="Triger factor/SurA peptide-binding domain-like"/>
    <property type="match status" value="1"/>
</dbReference>
<dbReference type="EC" id="5.2.1.8" evidence="3 12"/>
<evidence type="ECO:0000256" key="10">
    <source>
        <dbReference type="ARBA" id="ARBA00024849"/>
    </source>
</evidence>
<evidence type="ECO:0000256" key="3">
    <source>
        <dbReference type="ARBA" id="ARBA00013194"/>
    </source>
</evidence>
<dbReference type="Pfam" id="PF05698">
    <property type="entry name" value="Trigger_C"/>
    <property type="match status" value="1"/>
</dbReference>
<accession>E6U6F5</accession>
<dbReference type="AlphaFoldDB" id="E6U6F5"/>
<dbReference type="GO" id="GO:0051301">
    <property type="term" value="P:cell division"/>
    <property type="evidence" value="ECO:0007669"/>
    <property type="project" value="UniProtKB-KW"/>
</dbReference>
<evidence type="ECO:0000256" key="7">
    <source>
        <dbReference type="ARBA" id="ARBA00023186"/>
    </source>
</evidence>
<dbReference type="GO" id="GO:0044183">
    <property type="term" value="F:protein folding chaperone"/>
    <property type="evidence" value="ECO:0007669"/>
    <property type="project" value="TreeGrafter"/>
</dbReference>
<comment type="similarity">
    <text evidence="2 12 14">Belongs to the FKBP-type PPIase family. Tig subfamily.</text>
</comment>
<dbReference type="GO" id="GO:0003755">
    <property type="term" value="F:peptidyl-prolyl cis-trans isomerase activity"/>
    <property type="evidence" value="ECO:0007669"/>
    <property type="project" value="UniProtKB-UniRule"/>
</dbReference>
<dbReference type="RefSeq" id="WP_013486368.1">
    <property type="nucleotide sequence ID" value="NC_014828.1"/>
</dbReference>
<evidence type="ECO:0000256" key="2">
    <source>
        <dbReference type="ARBA" id="ARBA00005464"/>
    </source>
</evidence>
<dbReference type="InterPro" id="IPR008880">
    <property type="entry name" value="Trigger_fac_C"/>
</dbReference>
<dbReference type="EMBL" id="CP002400">
    <property type="protein sequence ID" value="ADU28025.1"/>
    <property type="molecule type" value="Genomic_DNA"/>
</dbReference>
<dbReference type="Gene3D" id="3.30.70.1050">
    <property type="entry name" value="Trigger factor ribosome-binding domain"/>
    <property type="match status" value="1"/>
</dbReference>
<evidence type="ECO:0000256" key="4">
    <source>
        <dbReference type="ARBA" id="ARBA00016902"/>
    </source>
</evidence>
<keyword evidence="8 12" id="KW-0413">Isomerase</keyword>
<reference evidence="18 19" key="1">
    <citation type="submission" date="2010-12" db="EMBL/GenBank/DDBJ databases">
        <title>Complete sequence of Ethanoligenens harbinense YUAN-3.</title>
        <authorList>
            <person name="Lucas S."/>
            <person name="Copeland A."/>
            <person name="Lapidus A."/>
            <person name="Cheng J.-F."/>
            <person name="Bruce D."/>
            <person name="Goodwin L."/>
            <person name="Pitluck S."/>
            <person name="Chertkov O."/>
            <person name="Misra M."/>
            <person name="Detter J.C."/>
            <person name="Han C."/>
            <person name="Tapia R."/>
            <person name="Land M."/>
            <person name="Hauser L."/>
            <person name="Jeffries C."/>
            <person name="Kyrpides N."/>
            <person name="Ivanova N."/>
            <person name="Mikhailova N."/>
            <person name="Wang A."/>
            <person name="Mouttaki H."/>
            <person name="He Z."/>
            <person name="Zhou J."/>
            <person name="Hemme C.L."/>
            <person name="Woyke T."/>
        </authorList>
    </citation>
    <scope>NUCLEOTIDE SEQUENCE [LARGE SCALE GENOMIC DNA]</scope>
    <source>
        <strain evidence="19">DSM 18485 / JCM 12961 / CGMCC 1.5033 / YUAN-3</strain>
    </source>
</reference>
<gene>
    <name evidence="12" type="primary">tig</name>
    <name evidence="18" type="ordered locus">Ethha_2532</name>
</gene>
<dbReference type="SUPFAM" id="SSF102735">
    <property type="entry name" value="Trigger factor ribosome-binding domain"/>
    <property type="match status" value="1"/>
</dbReference>
<keyword evidence="9 12" id="KW-0131">Cell cycle</keyword>
<keyword evidence="19" id="KW-1185">Reference proteome</keyword>
<evidence type="ECO:0000256" key="8">
    <source>
        <dbReference type="ARBA" id="ARBA00023235"/>
    </source>
</evidence>
<evidence type="ECO:0000256" key="15">
    <source>
        <dbReference type="SAM" id="Coils"/>
    </source>
</evidence>
<dbReference type="SUPFAM" id="SSF54534">
    <property type="entry name" value="FKBP-like"/>
    <property type="match status" value="1"/>
</dbReference>
<dbReference type="GO" id="GO:0005737">
    <property type="term" value="C:cytoplasm"/>
    <property type="evidence" value="ECO:0007669"/>
    <property type="project" value="UniProtKB-SubCell"/>
</dbReference>
<dbReference type="HAMAP" id="MF_00303">
    <property type="entry name" value="Trigger_factor_Tig"/>
    <property type="match status" value="1"/>
</dbReference>
<dbReference type="HOGENOM" id="CLU_033058_3_2_9"/>
<feature type="compositionally biased region" description="Basic and acidic residues" evidence="16">
    <location>
        <begin position="437"/>
        <end position="447"/>
    </location>
</feature>
<dbReference type="GO" id="GO:0051083">
    <property type="term" value="P:'de novo' cotranslational protein folding"/>
    <property type="evidence" value="ECO:0007669"/>
    <property type="project" value="TreeGrafter"/>
</dbReference>
<comment type="catalytic activity">
    <reaction evidence="1 12 13">
        <text>[protein]-peptidylproline (omega=180) = [protein]-peptidylproline (omega=0)</text>
        <dbReference type="Rhea" id="RHEA:16237"/>
        <dbReference type="Rhea" id="RHEA-COMP:10747"/>
        <dbReference type="Rhea" id="RHEA-COMP:10748"/>
        <dbReference type="ChEBI" id="CHEBI:83833"/>
        <dbReference type="ChEBI" id="CHEBI:83834"/>
        <dbReference type="EC" id="5.2.1.8"/>
    </reaction>
</comment>
<dbReference type="Gene3D" id="3.10.50.40">
    <property type="match status" value="1"/>
</dbReference>
<evidence type="ECO:0000256" key="16">
    <source>
        <dbReference type="SAM" id="MobiDB-lite"/>
    </source>
</evidence>
<dbReference type="FunFam" id="3.10.50.40:FF:000001">
    <property type="entry name" value="Trigger factor"/>
    <property type="match status" value="1"/>
</dbReference>
<evidence type="ECO:0000256" key="9">
    <source>
        <dbReference type="ARBA" id="ARBA00023306"/>
    </source>
</evidence>
<proteinExistence type="inferred from homology"/>
<evidence type="ECO:0000256" key="5">
    <source>
        <dbReference type="ARBA" id="ARBA00022618"/>
    </source>
</evidence>
<dbReference type="InterPro" id="IPR036611">
    <property type="entry name" value="Trigger_fac_ribosome-bd_sf"/>
</dbReference>
<evidence type="ECO:0000259" key="17">
    <source>
        <dbReference type="PROSITE" id="PS50059"/>
    </source>
</evidence>
<evidence type="ECO:0000313" key="19">
    <source>
        <dbReference type="Proteomes" id="UP000001551"/>
    </source>
</evidence>
<dbReference type="eggNOG" id="COG0544">
    <property type="taxonomic scope" value="Bacteria"/>
</dbReference>
<dbReference type="InterPro" id="IPR027304">
    <property type="entry name" value="Trigger_fact/SurA_dom_sf"/>
</dbReference>
<evidence type="ECO:0000256" key="14">
    <source>
        <dbReference type="RuleBase" id="RU003914"/>
    </source>
</evidence>
<dbReference type="InterPro" id="IPR008881">
    <property type="entry name" value="Trigger_fac_ribosome-bd_bac"/>
</dbReference>
<dbReference type="NCBIfam" id="TIGR00115">
    <property type="entry name" value="tig"/>
    <property type="match status" value="1"/>
</dbReference>
<organism evidence="18 19">
    <name type="scientific">Ethanoligenens harbinense (strain DSM 18485 / JCM 12961 / CGMCC 1.5033 / YUAN-3)</name>
    <dbReference type="NCBI Taxonomy" id="663278"/>
    <lineage>
        <taxon>Bacteria</taxon>
        <taxon>Bacillati</taxon>
        <taxon>Bacillota</taxon>
        <taxon>Clostridia</taxon>
        <taxon>Eubacteriales</taxon>
        <taxon>Oscillospiraceae</taxon>
        <taxon>Ethanoligenens</taxon>
    </lineage>
</organism>
<keyword evidence="12" id="KW-0963">Cytoplasm</keyword>
<dbReference type="PROSITE" id="PS50059">
    <property type="entry name" value="FKBP_PPIASE"/>
    <property type="match status" value="1"/>
</dbReference>
<dbReference type="Gene3D" id="1.10.3120.10">
    <property type="entry name" value="Trigger factor, C-terminal domain"/>
    <property type="match status" value="1"/>
</dbReference>
<dbReference type="PANTHER" id="PTHR30560">
    <property type="entry name" value="TRIGGER FACTOR CHAPERONE AND PEPTIDYL-PROLYL CIS/TRANS ISOMERASE"/>
    <property type="match status" value="1"/>
</dbReference>
<dbReference type="GO" id="GO:0043335">
    <property type="term" value="P:protein unfolding"/>
    <property type="evidence" value="ECO:0007669"/>
    <property type="project" value="TreeGrafter"/>
</dbReference>
<protein>
    <recommendedName>
        <fullName evidence="4 12">Trigger factor</fullName>
        <shortName evidence="12">TF</shortName>
        <ecNumber evidence="3 12">5.2.1.8</ecNumber>
    </recommendedName>
    <alternativeName>
        <fullName evidence="11 12">PPIase</fullName>
    </alternativeName>
</protein>
<name>E6U6F5_ETHHY</name>
<dbReference type="PIRSF" id="PIRSF003095">
    <property type="entry name" value="Trigger_factor"/>
    <property type="match status" value="1"/>
</dbReference>
<dbReference type="Proteomes" id="UP000001551">
    <property type="component" value="Chromosome"/>
</dbReference>
<dbReference type="InterPro" id="IPR037041">
    <property type="entry name" value="Trigger_fac_C_sf"/>
</dbReference>
<dbReference type="InterPro" id="IPR001179">
    <property type="entry name" value="PPIase_FKBP_dom"/>
</dbReference>
<evidence type="ECO:0000256" key="13">
    <source>
        <dbReference type="PROSITE-ProRule" id="PRU00277"/>
    </source>
</evidence>
<dbReference type="Pfam" id="PF05697">
    <property type="entry name" value="Trigger_N"/>
    <property type="match status" value="1"/>
</dbReference>
<evidence type="ECO:0000256" key="12">
    <source>
        <dbReference type="HAMAP-Rule" id="MF_00303"/>
    </source>
</evidence>